<feature type="transmembrane region" description="Helical" evidence="4">
    <location>
        <begin position="403"/>
        <end position="422"/>
    </location>
</feature>
<feature type="transmembrane region" description="Helical" evidence="4">
    <location>
        <begin position="12"/>
        <end position="34"/>
    </location>
</feature>
<evidence type="ECO:0000256" key="4">
    <source>
        <dbReference type="SAM" id="Phobius"/>
    </source>
</evidence>
<dbReference type="InterPro" id="IPR020846">
    <property type="entry name" value="MFS_dom"/>
</dbReference>
<feature type="transmembrane region" description="Helical" evidence="4">
    <location>
        <begin position="313"/>
        <end position="332"/>
    </location>
</feature>
<dbReference type="OrthoDB" id="9793415at2"/>
<dbReference type="AlphaFoldDB" id="A0A1M7Y9M7"/>
<dbReference type="RefSeq" id="WP_073614067.1">
    <property type="nucleotide sequence ID" value="NZ_FRFE01000013.1"/>
</dbReference>
<evidence type="ECO:0000313" key="7">
    <source>
        <dbReference type="Proteomes" id="UP000184603"/>
    </source>
</evidence>
<dbReference type="PROSITE" id="PS50850">
    <property type="entry name" value="MFS"/>
    <property type="match status" value="1"/>
</dbReference>
<gene>
    <name evidence="6" type="ORF">SAMN02745220_02774</name>
</gene>
<evidence type="ECO:0000256" key="2">
    <source>
        <dbReference type="ARBA" id="ARBA00022989"/>
    </source>
</evidence>
<feature type="transmembrane region" description="Helical" evidence="4">
    <location>
        <begin position="94"/>
        <end position="113"/>
    </location>
</feature>
<dbReference type="SUPFAM" id="SSF103473">
    <property type="entry name" value="MFS general substrate transporter"/>
    <property type="match status" value="1"/>
</dbReference>
<accession>A0A1M7Y9M7</accession>
<dbReference type="CDD" id="cd17353">
    <property type="entry name" value="MFS_OFA_like"/>
    <property type="match status" value="1"/>
</dbReference>
<dbReference type="InterPro" id="IPR011701">
    <property type="entry name" value="MFS"/>
</dbReference>
<dbReference type="EMBL" id="FRFE01000013">
    <property type="protein sequence ID" value="SHO49276.1"/>
    <property type="molecule type" value="Genomic_DNA"/>
</dbReference>
<keyword evidence="3 4" id="KW-0472">Membrane</keyword>
<name>A0A1M7Y9M7_9BACT</name>
<organism evidence="6 7">
    <name type="scientific">Desulfopila aestuarii DSM 18488</name>
    <dbReference type="NCBI Taxonomy" id="1121416"/>
    <lineage>
        <taxon>Bacteria</taxon>
        <taxon>Pseudomonadati</taxon>
        <taxon>Thermodesulfobacteriota</taxon>
        <taxon>Desulfobulbia</taxon>
        <taxon>Desulfobulbales</taxon>
        <taxon>Desulfocapsaceae</taxon>
        <taxon>Desulfopila</taxon>
    </lineage>
</organism>
<dbReference type="Pfam" id="PF07690">
    <property type="entry name" value="MFS_1"/>
    <property type="match status" value="1"/>
</dbReference>
<proteinExistence type="predicted"/>
<evidence type="ECO:0000256" key="3">
    <source>
        <dbReference type="ARBA" id="ARBA00023136"/>
    </source>
</evidence>
<evidence type="ECO:0000256" key="1">
    <source>
        <dbReference type="ARBA" id="ARBA00022692"/>
    </source>
</evidence>
<dbReference type="InterPro" id="IPR050327">
    <property type="entry name" value="Proton-linked_MCT"/>
</dbReference>
<feature type="transmembrane region" description="Helical" evidence="4">
    <location>
        <begin position="63"/>
        <end position="82"/>
    </location>
</feature>
<keyword evidence="7" id="KW-1185">Reference proteome</keyword>
<feature type="transmembrane region" description="Helical" evidence="4">
    <location>
        <begin position="153"/>
        <end position="173"/>
    </location>
</feature>
<dbReference type="STRING" id="1121416.SAMN02745220_02774"/>
<feature type="transmembrane region" description="Helical" evidence="4">
    <location>
        <begin position="119"/>
        <end position="141"/>
    </location>
</feature>
<evidence type="ECO:0000313" key="6">
    <source>
        <dbReference type="EMBL" id="SHO49276.1"/>
    </source>
</evidence>
<keyword evidence="2 4" id="KW-1133">Transmembrane helix</keyword>
<feature type="transmembrane region" description="Helical" evidence="4">
    <location>
        <begin position="338"/>
        <end position="360"/>
    </location>
</feature>
<protein>
    <submittedName>
        <fullName evidence="6">MFS transporter, OFA family, oxalate/formate antiporter</fullName>
    </submittedName>
</protein>
<dbReference type="Gene3D" id="1.20.1250.20">
    <property type="entry name" value="MFS general substrate transporter like domains"/>
    <property type="match status" value="2"/>
</dbReference>
<dbReference type="Proteomes" id="UP000184603">
    <property type="component" value="Unassembled WGS sequence"/>
</dbReference>
<feature type="transmembrane region" description="Helical" evidence="4">
    <location>
        <begin position="372"/>
        <end position="391"/>
    </location>
</feature>
<sequence>MQQDQKVPAQAWITTFAGTSINLCLGILYAWSIWKAALVNVEKAGQAFPADSMNAGWVYLTNAQAATPYTLCVIIFAVFMIPGGKIQDKISPKFGATLGGLLLACGCIIAGVMKSYTGLLIGFGILGGMGMGIGYAAPTPAALKWFGPKKRGLISGLVVGGYGGAALYIGYLGQYLIDKYGVTGSFIGLGCFFAVVVIIAGQLLKTPEAGYVPPGVDTSPQASSAPSYVANWTTAEMSKTWQCYALIFMFMLTTQSGLLIISSAAGILKTTASNIPFFMANAWLLVSFGGFVNAAGRVGTGAYSDKIGRTNAYALNCSISALCLFALPMVTASKNVPLLFLLVGVAYWQYGGGLALMPSFTADFFGPKNMGMNYGIVFIGWGLGVFVAKLGGWIQDITGSLNYAFYLSGALLVVGVIVALSVKRPNYAKFKGETNVEHVRV</sequence>
<reference evidence="6 7" key="1">
    <citation type="submission" date="2016-12" db="EMBL/GenBank/DDBJ databases">
        <authorList>
            <person name="Song W.-J."/>
            <person name="Kurnit D.M."/>
        </authorList>
    </citation>
    <scope>NUCLEOTIDE SEQUENCE [LARGE SCALE GENOMIC DNA]</scope>
    <source>
        <strain evidence="6 7">DSM 18488</strain>
    </source>
</reference>
<feature type="transmembrane region" description="Helical" evidence="4">
    <location>
        <begin position="185"/>
        <end position="204"/>
    </location>
</feature>
<feature type="transmembrane region" description="Helical" evidence="4">
    <location>
        <begin position="243"/>
        <end position="268"/>
    </location>
</feature>
<dbReference type="PANTHER" id="PTHR11360">
    <property type="entry name" value="MONOCARBOXYLATE TRANSPORTER"/>
    <property type="match status" value="1"/>
</dbReference>
<keyword evidence="1 4" id="KW-0812">Transmembrane</keyword>
<feature type="transmembrane region" description="Helical" evidence="4">
    <location>
        <begin position="274"/>
        <end position="292"/>
    </location>
</feature>
<dbReference type="GO" id="GO:0022857">
    <property type="term" value="F:transmembrane transporter activity"/>
    <property type="evidence" value="ECO:0007669"/>
    <property type="project" value="InterPro"/>
</dbReference>
<dbReference type="InterPro" id="IPR036259">
    <property type="entry name" value="MFS_trans_sf"/>
</dbReference>
<evidence type="ECO:0000259" key="5">
    <source>
        <dbReference type="PROSITE" id="PS50850"/>
    </source>
</evidence>
<feature type="domain" description="Major facilitator superfamily (MFS) profile" evidence="5">
    <location>
        <begin position="10"/>
        <end position="427"/>
    </location>
</feature>
<dbReference type="PANTHER" id="PTHR11360:SF304">
    <property type="entry name" value="MFS DOMAIN-CONTAINING PROTEIN"/>
    <property type="match status" value="1"/>
</dbReference>